<dbReference type="AlphaFoldDB" id="A0AAE0M5D9"/>
<comment type="caution">
    <text evidence="2">The sequence shown here is derived from an EMBL/GenBank/DDBJ whole genome shotgun (WGS) entry which is preliminary data.</text>
</comment>
<evidence type="ECO:0000313" key="3">
    <source>
        <dbReference type="Proteomes" id="UP001283341"/>
    </source>
</evidence>
<dbReference type="EMBL" id="JAUEDM010000004">
    <property type="protein sequence ID" value="KAK3319323.1"/>
    <property type="molecule type" value="Genomic_DNA"/>
</dbReference>
<sequence>MGCAESREEDPDSERLLSSFQPAAHDYSLPCSVPRMGQPSSQPEPFRPAPGPIMPSQLASQHERLLLELLPFHDSRRFHEWLNSIYVRGSWNEFLHDFLVHNPAAPEPDKSVVTNATRDAIHSRNPKYLVYHPNKEGWTSDDHHIRFMATLISDNRLQNLWSDGDWRKRSEEITKAAYEVLGFLRSIALTSDLGPPGYEDFAS</sequence>
<evidence type="ECO:0000256" key="1">
    <source>
        <dbReference type="SAM" id="MobiDB-lite"/>
    </source>
</evidence>
<accession>A0AAE0M5D9</accession>
<reference evidence="2" key="1">
    <citation type="journal article" date="2023" name="Mol. Phylogenet. Evol.">
        <title>Genome-scale phylogeny and comparative genomics of the fungal order Sordariales.</title>
        <authorList>
            <person name="Hensen N."/>
            <person name="Bonometti L."/>
            <person name="Westerberg I."/>
            <person name="Brannstrom I.O."/>
            <person name="Guillou S."/>
            <person name="Cros-Aarteil S."/>
            <person name="Calhoun S."/>
            <person name="Haridas S."/>
            <person name="Kuo A."/>
            <person name="Mondo S."/>
            <person name="Pangilinan J."/>
            <person name="Riley R."/>
            <person name="LaButti K."/>
            <person name="Andreopoulos B."/>
            <person name="Lipzen A."/>
            <person name="Chen C."/>
            <person name="Yan M."/>
            <person name="Daum C."/>
            <person name="Ng V."/>
            <person name="Clum A."/>
            <person name="Steindorff A."/>
            <person name="Ohm R.A."/>
            <person name="Martin F."/>
            <person name="Silar P."/>
            <person name="Natvig D.O."/>
            <person name="Lalanne C."/>
            <person name="Gautier V."/>
            <person name="Ament-Velasquez S.L."/>
            <person name="Kruys A."/>
            <person name="Hutchinson M.I."/>
            <person name="Powell A.J."/>
            <person name="Barry K."/>
            <person name="Miller A.N."/>
            <person name="Grigoriev I.V."/>
            <person name="Debuchy R."/>
            <person name="Gladieux P."/>
            <person name="Hiltunen Thoren M."/>
            <person name="Johannesson H."/>
        </authorList>
    </citation>
    <scope>NUCLEOTIDE SEQUENCE</scope>
    <source>
        <strain evidence="2">CBS 118394</strain>
    </source>
</reference>
<feature type="region of interest" description="Disordered" evidence="1">
    <location>
        <begin position="27"/>
        <end position="50"/>
    </location>
</feature>
<name>A0AAE0M5D9_9PEZI</name>
<organism evidence="2 3">
    <name type="scientific">Apodospora peruviana</name>
    <dbReference type="NCBI Taxonomy" id="516989"/>
    <lineage>
        <taxon>Eukaryota</taxon>
        <taxon>Fungi</taxon>
        <taxon>Dikarya</taxon>
        <taxon>Ascomycota</taxon>
        <taxon>Pezizomycotina</taxon>
        <taxon>Sordariomycetes</taxon>
        <taxon>Sordariomycetidae</taxon>
        <taxon>Sordariales</taxon>
        <taxon>Lasiosphaeriaceae</taxon>
        <taxon>Apodospora</taxon>
    </lineage>
</organism>
<reference evidence="2" key="2">
    <citation type="submission" date="2023-06" db="EMBL/GenBank/DDBJ databases">
        <authorList>
            <consortium name="Lawrence Berkeley National Laboratory"/>
            <person name="Haridas S."/>
            <person name="Hensen N."/>
            <person name="Bonometti L."/>
            <person name="Westerberg I."/>
            <person name="Brannstrom I.O."/>
            <person name="Guillou S."/>
            <person name="Cros-Aarteil S."/>
            <person name="Calhoun S."/>
            <person name="Kuo A."/>
            <person name="Mondo S."/>
            <person name="Pangilinan J."/>
            <person name="Riley R."/>
            <person name="Labutti K."/>
            <person name="Andreopoulos B."/>
            <person name="Lipzen A."/>
            <person name="Chen C."/>
            <person name="Yanf M."/>
            <person name="Daum C."/>
            <person name="Ng V."/>
            <person name="Clum A."/>
            <person name="Steindorff A."/>
            <person name="Ohm R."/>
            <person name="Martin F."/>
            <person name="Silar P."/>
            <person name="Natvig D."/>
            <person name="Lalanne C."/>
            <person name="Gautier V."/>
            <person name="Ament-Velasquez S.L."/>
            <person name="Kruys A."/>
            <person name="Hutchinson M.I."/>
            <person name="Powell A.J."/>
            <person name="Barry K."/>
            <person name="Miller A.N."/>
            <person name="Grigoriev I.V."/>
            <person name="Debuchy R."/>
            <person name="Gladieux P."/>
            <person name="Thoren M.H."/>
            <person name="Johannesson H."/>
        </authorList>
    </citation>
    <scope>NUCLEOTIDE SEQUENCE</scope>
    <source>
        <strain evidence="2">CBS 118394</strain>
    </source>
</reference>
<protein>
    <submittedName>
        <fullName evidence="2">Uncharacterized protein</fullName>
    </submittedName>
</protein>
<gene>
    <name evidence="2" type="ORF">B0H66DRAFT_533825</name>
</gene>
<dbReference type="Proteomes" id="UP001283341">
    <property type="component" value="Unassembled WGS sequence"/>
</dbReference>
<evidence type="ECO:0000313" key="2">
    <source>
        <dbReference type="EMBL" id="KAK3319323.1"/>
    </source>
</evidence>
<keyword evidence="3" id="KW-1185">Reference proteome</keyword>
<proteinExistence type="predicted"/>